<feature type="region of interest" description="Disordered" evidence="10">
    <location>
        <begin position="1"/>
        <end position="34"/>
    </location>
</feature>
<dbReference type="PANTHER" id="PTHR47772">
    <property type="entry name" value="ZINC FINGER PROTEIN 200"/>
    <property type="match status" value="1"/>
</dbReference>
<proteinExistence type="predicted"/>
<dbReference type="OMA" id="CTARSEC"/>
<accession>A7SAT8</accession>
<evidence type="ECO:0000313" key="13">
    <source>
        <dbReference type="Proteomes" id="UP000001593"/>
    </source>
</evidence>
<keyword evidence="4 9" id="KW-0863">Zinc-finger</keyword>
<evidence type="ECO:0000256" key="3">
    <source>
        <dbReference type="ARBA" id="ARBA00022737"/>
    </source>
</evidence>
<dbReference type="HOGENOM" id="CLU_601725_0_0_1"/>
<feature type="domain" description="C2H2-type" evidence="11">
    <location>
        <begin position="422"/>
        <end position="450"/>
    </location>
</feature>
<dbReference type="GO" id="GO:0043035">
    <property type="term" value="F:chromatin insulator sequence binding"/>
    <property type="evidence" value="ECO:0000318"/>
    <property type="project" value="GO_Central"/>
</dbReference>
<feature type="domain" description="C2H2-type" evidence="11">
    <location>
        <begin position="274"/>
        <end position="301"/>
    </location>
</feature>
<dbReference type="GO" id="GO:0006357">
    <property type="term" value="P:regulation of transcription by RNA polymerase II"/>
    <property type="evidence" value="ECO:0000318"/>
    <property type="project" value="GO_Central"/>
</dbReference>
<evidence type="ECO:0000256" key="9">
    <source>
        <dbReference type="PROSITE-ProRule" id="PRU00042"/>
    </source>
</evidence>
<dbReference type="InParanoid" id="A7SAT8"/>
<evidence type="ECO:0000256" key="6">
    <source>
        <dbReference type="ARBA" id="ARBA00023015"/>
    </source>
</evidence>
<dbReference type="GO" id="GO:0008270">
    <property type="term" value="F:zinc ion binding"/>
    <property type="evidence" value="ECO:0007669"/>
    <property type="project" value="UniProtKB-KW"/>
</dbReference>
<keyword evidence="13" id="KW-1185">Reference proteome</keyword>
<dbReference type="GO" id="GO:0005634">
    <property type="term" value="C:nucleus"/>
    <property type="evidence" value="ECO:0007669"/>
    <property type="project" value="UniProtKB-SubCell"/>
</dbReference>
<dbReference type="PROSITE" id="PS50157">
    <property type="entry name" value="ZINC_FINGER_C2H2_2"/>
    <property type="match status" value="4"/>
</dbReference>
<organism evidence="12 13">
    <name type="scientific">Nematostella vectensis</name>
    <name type="common">Starlet sea anemone</name>
    <dbReference type="NCBI Taxonomy" id="45351"/>
    <lineage>
        <taxon>Eukaryota</taxon>
        <taxon>Metazoa</taxon>
        <taxon>Cnidaria</taxon>
        <taxon>Anthozoa</taxon>
        <taxon>Hexacorallia</taxon>
        <taxon>Actiniaria</taxon>
        <taxon>Edwardsiidae</taxon>
        <taxon>Nematostella</taxon>
    </lineage>
</organism>
<evidence type="ECO:0000256" key="7">
    <source>
        <dbReference type="ARBA" id="ARBA00023163"/>
    </source>
</evidence>
<feature type="domain" description="C2H2-type" evidence="11">
    <location>
        <begin position="241"/>
        <end position="268"/>
    </location>
</feature>
<comment type="subcellular location">
    <subcellularLocation>
        <location evidence="1">Nucleus</location>
    </subcellularLocation>
</comment>
<dbReference type="AlphaFoldDB" id="A7SAT8"/>
<keyword evidence="8" id="KW-0539">Nucleus</keyword>
<dbReference type="InterPro" id="IPR050636">
    <property type="entry name" value="C2H2-ZF_domain-containing"/>
</dbReference>
<dbReference type="SUPFAM" id="SSF57667">
    <property type="entry name" value="beta-beta-alpha zinc fingers"/>
    <property type="match status" value="2"/>
</dbReference>
<evidence type="ECO:0000256" key="2">
    <source>
        <dbReference type="ARBA" id="ARBA00022723"/>
    </source>
</evidence>
<evidence type="ECO:0000256" key="10">
    <source>
        <dbReference type="SAM" id="MobiDB-lite"/>
    </source>
</evidence>
<dbReference type="Proteomes" id="UP000001593">
    <property type="component" value="Unassembled WGS sequence"/>
</dbReference>
<feature type="domain" description="C2H2-type" evidence="11">
    <location>
        <begin position="213"/>
        <end position="240"/>
    </location>
</feature>
<dbReference type="PROSITE" id="PS00028">
    <property type="entry name" value="ZINC_FINGER_C2H2_1"/>
    <property type="match status" value="4"/>
</dbReference>
<keyword evidence="6" id="KW-0805">Transcription regulation</keyword>
<dbReference type="KEGG" id="nve:5510824"/>
<protein>
    <recommendedName>
        <fullName evidence="11">C2H2-type domain-containing protein</fullName>
    </recommendedName>
</protein>
<evidence type="ECO:0000259" key="11">
    <source>
        <dbReference type="PROSITE" id="PS50157"/>
    </source>
</evidence>
<dbReference type="eggNOG" id="KOG1721">
    <property type="taxonomic scope" value="Eukaryota"/>
</dbReference>
<feature type="compositionally biased region" description="Basic and acidic residues" evidence="10">
    <location>
        <begin position="1"/>
        <end position="16"/>
    </location>
</feature>
<dbReference type="PANTHER" id="PTHR47772:SF13">
    <property type="entry name" value="GASTRULA ZINC FINGER PROTEIN XLCGF49.1-LIKE-RELATED"/>
    <property type="match status" value="1"/>
</dbReference>
<keyword evidence="5" id="KW-0862">Zinc</keyword>
<dbReference type="SMART" id="SM00355">
    <property type="entry name" value="ZnF_C2H2"/>
    <property type="match status" value="4"/>
</dbReference>
<dbReference type="InterPro" id="IPR013087">
    <property type="entry name" value="Znf_C2H2_type"/>
</dbReference>
<dbReference type="GO" id="GO:0005694">
    <property type="term" value="C:chromosome"/>
    <property type="evidence" value="ECO:0000318"/>
    <property type="project" value="GO_Central"/>
</dbReference>
<evidence type="ECO:0000256" key="5">
    <source>
        <dbReference type="ARBA" id="ARBA00022833"/>
    </source>
</evidence>
<dbReference type="PhylomeDB" id="A7SAT8"/>
<dbReference type="Pfam" id="PF00096">
    <property type="entry name" value="zf-C2H2"/>
    <property type="match status" value="3"/>
</dbReference>
<keyword evidence="2" id="KW-0479">Metal-binding</keyword>
<dbReference type="EMBL" id="DS469611">
    <property type="protein sequence ID" value="EDO39179.1"/>
    <property type="molecule type" value="Genomic_DNA"/>
</dbReference>
<evidence type="ECO:0000256" key="4">
    <source>
        <dbReference type="ARBA" id="ARBA00022771"/>
    </source>
</evidence>
<reference evidence="12 13" key="1">
    <citation type="journal article" date="2007" name="Science">
        <title>Sea anemone genome reveals ancestral eumetazoan gene repertoire and genomic organization.</title>
        <authorList>
            <person name="Putnam N.H."/>
            <person name="Srivastava M."/>
            <person name="Hellsten U."/>
            <person name="Dirks B."/>
            <person name="Chapman J."/>
            <person name="Salamov A."/>
            <person name="Terry A."/>
            <person name="Shapiro H."/>
            <person name="Lindquist E."/>
            <person name="Kapitonov V.V."/>
            <person name="Jurka J."/>
            <person name="Genikhovich G."/>
            <person name="Grigoriev I.V."/>
            <person name="Lucas S.M."/>
            <person name="Steele R.E."/>
            <person name="Finnerty J.R."/>
            <person name="Technau U."/>
            <person name="Martindale M.Q."/>
            <person name="Rokhsar D.S."/>
        </authorList>
    </citation>
    <scope>NUCLEOTIDE SEQUENCE [LARGE SCALE GENOMIC DNA]</scope>
    <source>
        <strain evidence="13">CH2 X CH6</strain>
    </source>
</reference>
<keyword evidence="3" id="KW-0677">Repeat</keyword>
<gene>
    <name evidence="12" type="ORF">NEMVEDRAFT_v1g209396</name>
</gene>
<sequence>MADQAVVKDLDEKMTSSDELYSSSSVVNKKQEQQNNDVTSMAEIIIKQEKDECPNEDIVIQHIGSEELNVKFEKSDNLCHNAIQRALYLAVTENSKEENVKSRCTARSECVSLEESKLTEAHGSYDCVLQDHCYTVFGEIDNEDQTSCRSIGEVCEFCGRHYQVDPVIQNAKCTPPELNKIIEKAKRKKQRVNKCKKCGVHVSGSKHSCSMPFQCKDCDMCFAYPRELIEHSHFHTGKMPFSCKKCYKCFKDAKKLKAHKKEHKNEKSCQRRLFQCETCGKCFMKEKGLLAHMEIHNNDDITEGKQEADTTGSQEIGTCIKNNDKIEEVLNVLPDPSPENDKTIVKDRWDNFMRVSQGIQTGKYIELNTDRVEHRETADDTVYMGKAFESVSQGTQTDKVVPCKCEILSHPENGKFGQSNLLECQVCGKCYMREKGLRIHMETCHKMGNDTKTLC</sequence>
<dbReference type="Gene3D" id="3.30.160.60">
    <property type="entry name" value="Classic Zinc Finger"/>
    <property type="match status" value="2"/>
</dbReference>
<evidence type="ECO:0000256" key="8">
    <source>
        <dbReference type="ARBA" id="ARBA00023242"/>
    </source>
</evidence>
<dbReference type="InterPro" id="IPR036236">
    <property type="entry name" value="Znf_C2H2_sf"/>
</dbReference>
<keyword evidence="7" id="KW-0804">Transcription</keyword>
<evidence type="ECO:0000256" key="1">
    <source>
        <dbReference type="ARBA" id="ARBA00004123"/>
    </source>
</evidence>
<evidence type="ECO:0000313" key="12">
    <source>
        <dbReference type="EMBL" id="EDO39179.1"/>
    </source>
</evidence>
<name>A7SAT8_NEMVE</name>